<name>A0A1H0LWR1_9PSEU</name>
<dbReference type="Proteomes" id="UP000199651">
    <property type="component" value="Unassembled WGS sequence"/>
</dbReference>
<dbReference type="EMBL" id="FNJB01000004">
    <property type="protein sequence ID" value="SDO72575.1"/>
    <property type="molecule type" value="Genomic_DNA"/>
</dbReference>
<organism evidence="2 3">
    <name type="scientific">Actinokineospora alba</name>
    <dbReference type="NCBI Taxonomy" id="504798"/>
    <lineage>
        <taxon>Bacteria</taxon>
        <taxon>Bacillati</taxon>
        <taxon>Actinomycetota</taxon>
        <taxon>Actinomycetes</taxon>
        <taxon>Pseudonocardiales</taxon>
        <taxon>Pseudonocardiaceae</taxon>
        <taxon>Actinokineospora</taxon>
    </lineage>
</organism>
<protein>
    <submittedName>
        <fullName evidence="2">Uncharacterized protein</fullName>
    </submittedName>
</protein>
<evidence type="ECO:0000313" key="3">
    <source>
        <dbReference type="Proteomes" id="UP000199651"/>
    </source>
</evidence>
<evidence type="ECO:0000256" key="1">
    <source>
        <dbReference type="SAM" id="MobiDB-lite"/>
    </source>
</evidence>
<feature type="region of interest" description="Disordered" evidence="1">
    <location>
        <begin position="33"/>
        <end position="67"/>
    </location>
</feature>
<proteinExistence type="predicted"/>
<dbReference type="AlphaFoldDB" id="A0A1H0LWR1"/>
<reference evidence="3" key="1">
    <citation type="submission" date="2016-10" db="EMBL/GenBank/DDBJ databases">
        <authorList>
            <person name="Varghese N."/>
            <person name="Submissions S."/>
        </authorList>
    </citation>
    <scope>NUCLEOTIDE SEQUENCE [LARGE SCALE GENOMIC DNA]</scope>
    <source>
        <strain evidence="3">IBRC-M 10655</strain>
    </source>
</reference>
<sequence>MSILNRVRYRTQQMTGGITQWIGKAVHNKPMANRGRARKLSGKAKATGSRTWGKTKRAARKARKRAS</sequence>
<keyword evidence="3" id="KW-1185">Reference proteome</keyword>
<dbReference type="RefSeq" id="WP_091373762.1">
    <property type="nucleotide sequence ID" value="NZ_FNDV01000005.1"/>
</dbReference>
<accession>A0A1H0LWR1</accession>
<feature type="compositionally biased region" description="Basic residues" evidence="1">
    <location>
        <begin position="53"/>
        <end position="67"/>
    </location>
</feature>
<gene>
    <name evidence="2" type="ORF">SAMN05192558_104315</name>
</gene>
<evidence type="ECO:0000313" key="2">
    <source>
        <dbReference type="EMBL" id="SDO72575.1"/>
    </source>
</evidence>